<dbReference type="AlphaFoldDB" id="A0ABD3NZX8"/>
<evidence type="ECO:0000313" key="1">
    <source>
        <dbReference type="EMBL" id="KAL3781505.1"/>
    </source>
</evidence>
<protein>
    <submittedName>
        <fullName evidence="1">Uncharacterized protein</fullName>
    </submittedName>
</protein>
<reference evidence="1 2" key="1">
    <citation type="journal article" date="2020" name="G3 (Bethesda)">
        <title>Improved Reference Genome for Cyclotella cryptica CCMP332, a Model for Cell Wall Morphogenesis, Salinity Adaptation, and Lipid Production in Diatoms (Bacillariophyta).</title>
        <authorList>
            <person name="Roberts W.R."/>
            <person name="Downey K.M."/>
            <person name="Ruck E.C."/>
            <person name="Traller J.C."/>
            <person name="Alverson A.J."/>
        </authorList>
    </citation>
    <scope>NUCLEOTIDE SEQUENCE [LARGE SCALE GENOMIC DNA]</scope>
    <source>
        <strain evidence="1 2">CCMP332</strain>
    </source>
</reference>
<organism evidence="1 2">
    <name type="scientific">Cyclotella cryptica</name>
    <dbReference type="NCBI Taxonomy" id="29204"/>
    <lineage>
        <taxon>Eukaryota</taxon>
        <taxon>Sar</taxon>
        <taxon>Stramenopiles</taxon>
        <taxon>Ochrophyta</taxon>
        <taxon>Bacillariophyta</taxon>
        <taxon>Coscinodiscophyceae</taxon>
        <taxon>Thalassiosirophycidae</taxon>
        <taxon>Stephanodiscales</taxon>
        <taxon>Stephanodiscaceae</taxon>
        <taxon>Cyclotella</taxon>
    </lineage>
</organism>
<name>A0ABD3NZX8_9STRA</name>
<dbReference type="EMBL" id="JABMIG020000314">
    <property type="protein sequence ID" value="KAL3781505.1"/>
    <property type="molecule type" value="Genomic_DNA"/>
</dbReference>
<gene>
    <name evidence="1" type="ORF">HJC23_011556</name>
</gene>
<keyword evidence="2" id="KW-1185">Reference proteome</keyword>
<dbReference type="Proteomes" id="UP001516023">
    <property type="component" value="Unassembled WGS sequence"/>
</dbReference>
<comment type="caution">
    <text evidence="1">The sequence shown here is derived from an EMBL/GenBank/DDBJ whole genome shotgun (WGS) entry which is preliminary data.</text>
</comment>
<proteinExistence type="predicted"/>
<sequence length="360" mass="40379">MNKTNTNLASVLEAMFPSLFAQRLIDAIMVECRQDVEAREGRYVREVRTDQRHSSVTPERISCAFGIGLNAAKQTIAVTTQKGIQHEINPLSRKYYYAKPRERPEEDDVALDAYDKLFGTQIKLDDGLKASIKRHVTDLNGIPIGTAHVNMLLDTRQHEMEFKDGTTDAYFANIIAKKLYSQVDSGGHGLVAFKEISDHRKNQHAISKDDGYMDFTRKEHFVANGSKTEASLFITYSSVVTQDSVSVALNNLDIMSCNILGNAYLYAPFREKIWFRAGIEYGDHKGKAMIVTRALYGLKSSGGGASWRAMFAESLRQMGWESTTVDSDVYQRKCHKGAGTPYYELLLVYADNCMAVMSMS</sequence>
<evidence type="ECO:0000313" key="2">
    <source>
        <dbReference type="Proteomes" id="UP001516023"/>
    </source>
</evidence>
<accession>A0ABD3NZX8</accession>